<dbReference type="EMBL" id="CAKKLH010000141">
    <property type="protein sequence ID" value="CAH0104441.1"/>
    <property type="molecule type" value="Genomic_DNA"/>
</dbReference>
<dbReference type="InterPro" id="IPR013162">
    <property type="entry name" value="CD80_C2-set"/>
</dbReference>
<evidence type="ECO:0000256" key="6">
    <source>
        <dbReference type="SAM" id="MobiDB-lite"/>
    </source>
</evidence>
<dbReference type="AlphaFoldDB" id="A0A8J2RKX8"/>
<dbReference type="Pfam" id="PF13927">
    <property type="entry name" value="Ig_3"/>
    <property type="match status" value="1"/>
</dbReference>
<feature type="domain" description="Ig-like" evidence="9">
    <location>
        <begin position="153"/>
        <end position="253"/>
    </location>
</feature>
<keyword evidence="2 7" id="KW-0812">Transmembrane</keyword>
<dbReference type="SUPFAM" id="SSF48726">
    <property type="entry name" value="Immunoglobulin"/>
    <property type="match status" value="5"/>
</dbReference>
<dbReference type="Proteomes" id="UP000789390">
    <property type="component" value="Unassembled WGS sequence"/>
</dbReference>
<dbReference type="InterPro" id="IPR003598">
    <property type="entry name" value="Ig_sub2"/>
</dbReference>
<keyword evidence="4 7" id="KW-0472">Membrane</keyword>
<dbReference type="SMART" id="SM00409">
    <property type="entry name" value="IG"/>
    <property type="match status" value="5"/>
</dbReference>
<keyword evidence="8" id="KW-0732">Signal</keyword>
<evidence type="ECO:0000256" key="2">
    <source>
        <dbReference type="ARBA" id="ARBA00022692"/>
    </source>
</evidence>
<dbReference type="Pfam" id="PF07686">
    <property type="entry name" value="V-set"/>
    <property type="match status" value="1"/>
</dbReference>
<dbReference type="PANTHER" id="PTHR23278">
    <property type="entry name" value="SIDESTEP PROTEIN"/>
    <property type="match status" value="1"/>
</dbReference>
<dbReference type="PROSITE" id="PS50835">
    <property type="entry name" value="IG_LIKE"/>
    <property type="match status" value="5"/>
</dbReference>
<evidence type="ECO:0000256" key="4">
    <source>
        <dbReference type="ARBA" id="ARBA00023136"/>
    </source>
</evidence>
<evidence type="ECO:0000259" key="9">
    <source>
        <dbReference type="PROSITE" id="PS50835"/>
    </source>
</evidence>
<dbReference type="Gene3D" id="2.60.40.10">
    <property type="entry name" value="Immunoglobulins"/>
    <property type="match status" value="5"/>
</dbReference>
<evidence type="ECO:0000256" key="1">
    <source>
        <dbReference type="ARBA" id="ARBA00004167"/>
    </source>
</evidence>
<dbReference type="CDD" id="cd00096">
    <property type="entry name" value="Ig"/>
    <property type="match status" value="1"/>
</dbReference>
<dbReference type="InterPro" id="IPR036179">
    <property type="entry name" value="Ig-like_dom_sf"/>
</dbReference>
<evidence type="ECO:0000256" key="8">
    <source>
        <dbReference type="SAM" id="SignalP"/>
    </source>
</evidence>
<feature type="domain" description="Ig-like" evidence="9">
    <location>
        <begin position="459"/>
        <end position="534"/>
    </location>
</feature>
<feature type="signal peptide" evidence="8">
    <location>
        <begin position="1"/>
        <end position="27"/>
    </location>
</feature>
<evidence type="ECO:0000256" key="3">
    <source>
        <dbReference type="ARBA" id="ARBA00022989"/>
    </source>
</evidence>
<dbReference type="InterPro" id="IPR013783">
    <property type="entry name" value="Ig-like_fold"/>
</dbReference>
<feature type="domain" description="Ig-like" evidence="9">
    <location>
        <begin position="30"/>
        <end position="148"/>
    </location>
</feature>
<keyword evidence="3 7" id="KW-1133">Transmembrane helix</keyword>
<dbReference type="PANTHER" id="PTHR23278:SF19">
    <property type="entry name" value="OBSCURIN"/>
    <property type="match status" value="1"/>
</dbReference>
<evidence type="ECO:0000256" key="5">
    <source>
        <dbReference type="ARBA" id="ARBA00023157"/>
    </source>
</evidence>
<accession>A0A8J2RKX8</accession>
<dbReference type="SMART" id="SM00408">
    <property type="entry name" value="IGc2"/>
    <property type="match status" value="3"/>
</dbReference>
<proteinExistence type="predicted"/>
<dbReference type="InterPro" id="IPR007110">
    <property type="entry name" value="Ig-like_dom"/>
</dbReference>
<dbReference type="InterPro" id="IPR013106">
    <property type="entry name" value="Ig_V-set"/>
</dbReference>
<organism evidence="10 11">
    <name type="scientific">Daphnia galeata</name>
    <dbReference type="NCBI Taxonomy" id="27404"/>
    <lineage>
        <taxon>Eukaryota</taxon>
        <taxon>Metazoa</taxon>
        <taxon>Ecdysozoa</taxon>
        <taxon>Arthropoda</taxon>
        <taxon>Crustacea</taxon>
        <taxon>Branchiopoda</taxon>
        <taxon>Diplostraca</taxon>
        <taxon>Cladocera</taxon>
        <taxon>Anomopoda</taxon>
        <taxon>Daphniidae</taxon>
        <taxon>Daphnia</taxon>
    </lineage>
</organism>
<feature type="compositionally biased region" description="Acidic residues" evidence="6">
    <location>
        <begin position="604"/>
        <end position="616"/>
    </location>
</feature>
<evidence type="ECO:0000256" key="7">
    <source>
        <dbReference type="SAM" id="Phobius"/>
    </source>
</evidence>
<keyword evidence="5" id="KW-1015">Disulfide bond</keyword>
<dbReference type="OrthoDB" id="6350696at2759"/>
<dbReference type="Pfam" id="PF08205">
    <property type="entry name" value="C2-set_2"/>
    <property type="match status" value="1"/>
</dbReference>
<name>A0A8J2RKX8_9CRUS</name>
<gene>
    <name evidence="10" type="ORF">DGAL_LOCUS7347</name>
</gene>
<evidence type="ECO:0000313" key="11">
    <source>
        <dbReference type="Proteomes" id="UP000789390"/>
    </source>
</evidence>
<feature type="region of interest" description="Disordered" evidence="6">
    <location>
        <begin position="743"/>
        <end position="764"/>
    </location>
</feature>
<feature type="transmembrane region" description="Helical" evidence="7">
    <location>
        <begin position="699"/>
        <end position="725"/>
    </location>
</feature>
<keyword evidence="11" id="KW-1185">Reference proteome</keyword>
<feature type="domain" description="Ig-like" evidence="9">
    <location>
        <begin position="359"/>
        <end position="452"/>
    </location>
</feature>
<dbReference type="GO" id="GO:0016020">
    <property type="term" value="C:membrane"/>
    <property type="evidence" value="ECO:0007669"/>
    <property type="project" value="UniProtKB-SubCell"/>
</dbReference>
<feature type="region of interest" description="Disordered" evidence="6">
    <location>
        <begin position="586"/>
        <end position="616"/>
    </location>
</feature>
<comment type="caution">
    <text evidence="10">The sequence shown here is derived from an EMBL/GenBank/DDBJ whole genome shotgun (WGS) entry which is preliminary data.</text>
</comment>
<reference evidence="10" key="1">
    <citation type="submission" date="2021-11" db="EMBL/GenBank/DDBJ databases">
        <authorList>
            <person name="Schell T."/>
        </authorList>
    </citation>
    <scope>NUCLEOTIDE SEQUENCE</scope>
    <source>
        <strain evidence="10">M5</strain>
    </source>
</reference>
<dbReference type="InterPro" id="IPR003599">
    <property type="entry name" value="Ig_sub"/>
</dbReference>
<sequence length="872" mass="97329">MPRNNKREIACSFLFTFFLTFIVVAQSTKPVDIDTPIPVITISTVSGYTAKMECDLQSSRPDDSAYLVLWYIESEKQPIYSVDLRARPLEQAKHWKNERLASRAQFDTSAASTAAFMLSNVSEDDDGIYRCRVDFRHTPTRHVRYQLNVVQLPRVPVIYANSARQHGPVSGIYDEGTDLALICEVTSGGPNLIVGWYRNGKIVESRVEHRVHHDYFYHLQLRSLSRDDHLATYSCQLELDVTPPVPPVLRNITLNLRMKPKKVEIVSSGQYLEALKTQQLHCKATDANPPAVVTWWMNNIQLTSTEILVSNEANGTISKLNLTPAIEDDGRIVTCRAQTPLLAGGFVEDEWRMQVYYPPRANLVLGRRFTAEEIREGSNVYLECQTRSNPPIQRLTWMHNGKILGNSRNRENRDIILANQTLVIRQIERHTAGNYTCIAANRLGESASAPLHLHVKYAPVCRRSKPLTVVVSRDQPAKLRCQVEADPETLSFPWTLSNGRETTLLPREMSSDFGLTSILVYTPRRDADFGELQCWALNDIGKQKEPCRFKIVKEGLPPTPSQCVMQSLSKGVLEVKCRNVSKGVAVKETEDGSESDNGSGDGDSRDEDGDDDEDEDVLVSGSSNVYWLQLYNADSGVLLRNMSNKASPHFNVSGIDPNTRVAAIVMTTNRQGRSEAVTLEGAVERAVGSRAANEPESSVTMVVVLAAPGALLIAIIGLAAILAVYHRQRRRNLCQQPSQSAVQTCNDDDANEDPSIYTKTTNGKPDVIKSKREIDLECQLTSVSNESSHSSLVVAAGTSNNANGPCKFNEESTVTYAVQQSAMNDRNRDRIFDQNMASATLRFHHQQHPDFTVRQAHDVRDQPNASKVYVFR</sequence>
<protein>
    <recommendedName>
        <fullName evidence="9">Ig-like domain-containing protein</fullName>
    </recommendedName>
</protein>
<feature type="domain" description="Ig-like" evidence="9">
    <location>
        <begin position="260"/>
        <end position="354"/>
    </location>
</feature>
<feature type="chain" id="PRO_5035211482" description="Ig-like domain-containing protein" evidence="8">
    <location>
        <begin position="28"/>
        <end position="872"/>
    </location>
</feature>
<comment type="subcellular location">
    <subcellularLocation>
        <location evidence="1">Membrane</location>
        <topology evidence="1">Single-pass membrane protein</topology>
    </subcellularLocation>
</comment>
<evidence type="ECO:0000313" key="10">
    <source>
        <dbReference type="EMBL" id="CAH0104441.1"/>
    </source>
</evidence>